<evidence type="ECO:0000256" key="2">
    <source>
        <dbReference type="SAM" id="Phobius"/>
    </source>
</evidence>
<keyword evidence="2" id="KW-1133">Transmembrane helix</keyword>
<dbReference type="RefSeq" id="WP_103888795.1">
    <property type="nucleotide sequence ID" value="NZ_FNVU01000014.1"/>
</dbReference>
<feature type="region of interest" description="Disordered" evidence="1">
    <location>
        <begin position="1"/>
        <end position="50"/>
    </location>
</feature>
<feature type="transmembrane region" description="Helical" evidence="2">
    <location>
        <begin position="72"/>
        <end position="99"/>
    </location>
</feature>
<feature type="transmembrane region" description="Helical" evidence="2">
    <location>
        <begin position="258"/>
        <end position="278"/>
    </location>
</feature>
<dbReference type="OrthoDB" id="569023at2"/>
<dbReference type="AlphaFoldDB" id="A0A1H6DE17"/>
<proteinExistence type="predicted"/>
<feature type="transmembrane region" description="Helical" evidence="2">
    <location>
        <begin position="285"/>
        <end position="308"/>
    </location>
</feature>
<evidence type="ECO:0008006" key="5">
    <source>
        <dbReference type="Google" id="ProtNLM"/>
    </source>
</evidence>
<dbReference type="Proteomes" id="UP000236754">
    <property type="component" value="Unassembled WGS sequence"/>
</dbReference>
<evidence type="ECO:0000256" key="1">
    <source>
        <dbReference type="SAM" id="MobiDB-lite"/>
    </source>
</evidence>
<sequence>MAGTVVTGTPAGGGAVGPAEPPEHPAESGQGPSGGPPPPARGAAAESLPPSADRWARLRARTRRHTPVRLRLLRATVVALAAALGTLLLLAGLSASGVWNGIDHRAAPRVTGADDLYFALNDMDAQAANLLLSSGGRGGLTPMPAQHSAAQRLYTAARHTISTDLQTLAAAAQGDPRATATVVRFDDDFARYQELVGRALENDLHPQEKANALTDYRTATDLLRQSLLPAAERLGQTNDGAFEDTYRSARSGIDARTVALLVLGGALIAALLATQLVLARRFRRLLNPALAAATACAVAACALGWSVLAGQSHDLTVARRDAFDSVVALSQARAMSYDANADESRYLLDPGRRGAYEQAFEDTSQRLLTLPQATLGSYDARLAAALDAYRADHADLRFTGYFGDEFRNITFPGERAAAEATVQAYARYERDDRTFRTLVRQGQAQQAVEFCIGYDQGASNYEFARYDADLEKLIGINHAAYARAVSDGRGSLTGRLPGAGAALLVAAALTVLGLRPRLAEFR</sequence>
<dbReference type="EMBL" id="FNVU01000014">
    <property type="protein sequence ID" value="SEG83529.1"/>
    <property type="molecule type" value="Genomic_DNA"/>
</dbReference>
<keyword evidence="2" id="KW-0472">Membrane</keyword>
<reference evidence="3 4" key="1">
    <citation type="submission" date="2016-10" db="EMBL/GenBank/DDBJ databases">
        <authorList>
            <person name="de Groot N.N."/>
        </authorList>
    </citation>
    <scope>NUCLEOTIDE SEQUENCE [LARGE SCALE GENOMIC DNA]</scope>
    <source>
        <strain evidence="3 4">CGMCC 4.2023</strain>
    </source>
</reference>
<feature type="transmembrane region" description="Helical" evidence="2">
    <location>
        <begin position="496"/>
        <end position="514"/>
    </location>
</feature>
<protein>
    <recommendedName>
        <fullName evidence="5">Secreted protein</fullName>
    </recommendedName>
</protein>
<keyword evidence="4" id="KW-1185">Reference proteome</keyword>
<accession>A0A1H6DE17</accession>
<evidence type="ECO:0000313" key="3">
    <source>
        <dbReference type="EMBL" id="SEG83529.1"/>
    </source>
</evidence>
<keyword evidence="2" id="KW-0812">Transmembrane</keyword>
<evidence type="ECO:0000313" key="4">
    <source>
        <dbReference type="Proteomes" id="UP000236754"/>
    </source>
</evidence>
<organism evidence="3 4">
    <name type="scientific">Actinacidiphila yanglinensis</name>
    <dbReference type="NCBI Taxonomy" id="310779"/>
    <lineage>
        <taxon>Bacteria</taxon>
        <taxon>Bacillati</taxon>
        <taxon>Actinomycetota</taxon>
        <taxon>Actinomycetes</taxon>
        <taxon>Kitasatosporales</taxon>
        <taxon>Streptomycetaceae</taxon>
        <taxon>Actinacidiphila</taxon>
    </lineage>
</organism>
<gene>
    <name evidence="3" type="ORF">SAMN05216223_11497</name>
</gene>
<name>A0A1H6DE17_9ACTN</name>